<evidence type="ECO:0000313" key="2">
    <source>
        <dbReference type="EMBL" id="KAL0103775.1"/>
    </source>
</evidence>
<proteinExistence type="predicted"/>
<dbReference type="Proteomes" id="UP001430953">
    <property type="component" value="Unassembled WGS sequence"/>
</dbReference>
<keyword evidence="3" id="KW-1185">Reference proteome</keyword>
<evidence type="ECO:0000313" key="3">
    <source>
        <dbReference type="Proteomes" id="UP001430953"/>
    </source>
</evidence>
<protein>
    <submittedName>
        <fullName evidence="2">Uncharacterized protein</fullName>
    </submittedName>
</protein>
<accession>A0AAW2ELG1</accession>
<reference evidence="2 3" key="1">
    <citation type="submission" date="2023-03" db="EMBL/GenBank/DDBJ databases">
        <title>High recombination rates correlate with genetic variation in Cardiocondyla obscurior ants.</title>
        <authorList>
            <person name="Errbii M."/>
        </authorList>
    </citation>
    <scope>NUCLEOTIDE SEQUENCE [LARGE SCALE GENOMIC DNA]</scope>
    <source>
        <strain evidence="2">Alpha-2009</strain>
        <tissue evidence="2">Whole body</tissue>
    </source>
</reference>
<evidence type="ECO:0000256" key="1">
    <source>
        <dbReference type="SAM" id="MobiDB-lite"/>
    </source>
</evidence>
<gene>
    <name evidence="2" type="ORF">PUN28_017812</name>
</gene>
<name>A0AAW2ELG1_9HYME</name>
<dbReference type="EMBL" id="JADYXP020000021">
    <property type="protein sequence ID" value="KAL0103775.1"/>
    <property type="molecule type" value="Genomic_DNA"/>
</dbReference>
<organism evidence="2 3">
    <name type="scientific">Cardiocondyla obscurior</name>
    <dbReference type="NCBI Taxonomy" id="286306"/>
    <lineage>
        <taxon>Eukaryota</taxon>
        <taxon>Metazoa</taxon>
        <taxon>Ecdysozoa</taxon>
        <taxon>Arthropoda</taxon>
        <taxon>Hexapoda</taxon>
        <taxon>Insecta</taxon>
        <taxon>Pterygota</taxon>
        <taxon>Neoptera</taxon>
        <taxon>Endopterygota</taxon>
        <taxon>Hymenoptera</taxon>
        <taxon>Apocrita</taxon>
        <taxon>Aculeata</taxon>
        <taxon>Formicoidea</taxon>
        <taxon>Formicidae</taxon>
        <taxon>Myrmicinae</taxon>
        <taxon>Cardiocondyla</taxon>
    </lineage>
</organism>
<comment type="caution">
    <text evidence="2">The sequence shown here is derived from an EMBL/GenBank/DDBJ whole genome shotgun (WGS) entry which is preliminary data.</text>
</comment>
<feature type="region of interest" description="Disordered" evidence="1">
    <location>
        <begin position="71"/>
        <end position="92"/>
    </location>
</feature>
<sequence>MTSHCDSNPAQYERNRRFGHLVHALGRAAGGAKLPSVVLCLNASKAVSSSQMAMISLESLVSRKAQNNVTLLGGRSSDRSSHEPSLPYGAYARRRDLTATTARRLTVEHEFHEFDVETRNRL</sequence>
<dbReference type="AlphaFoldDB" id="A0AAW2ELG1"/>